<evidence type="ECO:0000256" key="1">
    <source>
        <dbReference type="ARBA" id="ARBA00022679"/>
    </source>
</evidence>
<evidence type="ECO:0000313" key="6">
    <source>
        <dbReference type="WBParaSite" id="ACRNAN_Path_366.g1391.t1"/>
    </source>
</evidence>
<dbReference type="GO" id="GO:0017136">
    <property type="term" value="F:histone deacetylase activity, NAD-dependent"/>
    <property type="evidence" value="ECO:0007669"/>
    <property type="project" value="TreeGrafter"/>
</dbReference>
<dbReference type="AlphaFoldDB" id="A0A914C635"/>
<dbReference type="InterPro" id="IPR029035">
    <property type="entry name" value="DHS-like_NAD/FAD-binding_dom"/>
</dbReference>
<dbReference type="PROSITE" id="PS50305">
    <property type="entry name" value="SIRTUIN"/>
    <property type="match status" value="1"/>
</dbReference>
<protein>
    <submittedName>
        <fullName evidence="6">Deacetylase sirtuin-type domain-containing protein</fullName>
    </submittedName>
</protein>
<dbReference type="InterPro" id="IPR003000">
    <property type="entry name" value="Sirtuin"/>
</dbReference>
<reference evidence="6" key="1">
    <citation type="submission" date="2022-11" db="UniProtKB">
        <authorList>
            <consortium name="WormBaseParasite"/>
        </authorList>
    </citation>
    <scope>IDENTIFICATION</scope>
</reference>
<dbReference type="GO" id="GO:0070403">
    <property type="term" value="F:NAD+ binding"/>
    <property type="evidence" value="ECO:0007669"/>
    <property type="project" value="InterPro"/>
</dbReference>
<dbReference type="InterPro" id="IPR026590">
    <property type="entry name" value="Ssirtuin_cat_dom"/>
</dbReference>
<sequence length="130" mass="14063">MTEQNPDWTVKEIGELAPDGDVEIPEAALESFNIPFCPNCGEGSILKTDVVFFGDNVRRSIVDECYDKVDDCTGLLVLGSSLTVMSSMRYVKHASTRKVPIVIVNIGPTAGDQLATLKISAKCSEIISLL</sequence>
<keyword evidence="2" id="KW-0520">NAD</keyword>
<dbReference type="PANTHER" id="PTHR11085">
    <property type="entry name" value="NAD-DEPENDENT PROTEIN DEACYLASE SIRTUIN-5, MITOCHONDRIAL-RELATED"/>
    <property type="match status" value="1"/>
</dbReference>
<keyword evidence="1" id="KW-0808">Transferase</keyword>
<dbReference type="Proteomes" id="UP000887540">
    <property type="component" value="Unplaced"/>
</dbReference>
<comment type="caution">
    <text evidence="3">Lacks conserved residue(s) required for the propagation of feature annotation.</text>
</comment>
<dbReference type="WBParaSite" id="ACRNAN_Path_366.g1391.t1">
    <property type="protein sequence ID" value="ACRNAN_Path_366.g1391.t1"/>
    <property type="gene ID" value="ACRNAN_Path_366.g1391"/>
</dbReference>
<name>A0A914C635_9BILA</name>
<dbReference type="Pfam" id="PF02146">
    <property type="entry name" value="SIR2"/>
    <property type="match status" value="1"/>
</dbReference>
<evidence type="ECO:0000313" key="5">
    <source>
        <dbReference type="Proteomes" id="UP000887540"/>
    </source>
</evidence>
<evidence type="ECO:0000256" key="2">
    <source>
        <dbReference type="ARBA" id="ARBA00023027"/>
    </source>
</evidence>
<keyword evidence="5" id="KW-1185">Reference proteome</keyword>
<proteinExistence type="predicted"/>
<feature type="domain" description="Deacetylase sirtuin-type" evidence="4">
    <location>
        <begin position="1"/>
        <end position="130"/>
    </location>
</feature>
<dbReference type="GO" id="GO:0005759">
    <property type="term" value="C:mitochondrial matrix"/>
    <property type="evidence" value="ECO:0007669"/>
    <property type="project" value="TreeGrafter"/>
</dbReference>
<accession>A0A914C635</accession>
<dbReference type="InterPro" id="IPR050134">
    <property type="entry name" value="NAD-dep_sirtuin_deacylases"/>
</dbReference>
<dbReference type="SUPFAM" id="SSF52467">
    <property type="entry name" value="DHS-like NAD/FAD-binding domain"/>
    <property type="match status" value="1"/>
</dbReference>
<dbReference type="PANTHER" id="PTHR11085:SF10">
    <property type="entry name" value="NAD-DEPENDENT PROTEIN DEACYLASE SIRTUIN-5, MITOCHONDRIAL-RELATED"/>
    <property type="match status" value="1"/>
</dbReference>
<dbReference type="Gene3D" id="3.40.50.1220">
    <property type="entry name" value="TPP-binding domain"/>
    <property type="match status" value="1"/>
</dbReference>
<evidence type="ECO:0000256" key="3">
    <source>
        <dbReference type="PROSITE-ProRule" id="PRU00236"/>
    </source>
</evidence>
<evidence type="ECO:0000259" key="4">
    <source>
        <dbReference type="PROSITE" id="PS50305"/>
    </source>
</evidence>
<organism evidence="5 6">
    <name type="scientific">Acrobeloides nanus</name>
    <dbReference type="NCBI Taxonomy" id="290746"/>
    <lineage>
        <taxon>Eukaryota</taxon>
        <taxon>Metazoa</taxon>
        <taxon>Ecdysozoa</taxon>
        <taxon>Nematoda</taxon>
        <taxon>Chromadorea</taxon>
        <taxon>Rhabditida</taxon>
        <taxon>Tylenchina</taxon>
        <taxon>Cephalobomorpha</taxon>
        <taxon>Cephaloboidea</taxon>
        <taxon>Cephalobidae</taxon>
        <taxon>Acrobeloides</taxon>
    </lineage>
</organism>